<protein>
    <submittedName>
        <fullName evidence="6">Kinase, PfkB family</fullName>
    </submittedName>
</protein>
<evidence type="ECO:0000256" key="4">
    <source>
        <dbReference type="RuleBase" id="RU003704"/>
    </source>
</evidence>
<name>A0AB34X226_9ACTO</name>
<feature type="domain" description="Carbohydrate kinase PfkB" evidence="5">
    <location>
        <begin position="50"/>
        <end position="296"/>
    </location>
</feature>
<comment type="caution">
    <text evidence="6">The sequence shown here is derived from an EMBL/GenBank/DDBJ whole genome shotgun (WGS) entry which is preliminary data.</text>
</comment>
<dbReference type="InterPro" id="IPR002173">
    <property type="entry name" value="Carboh/pur_kinase_PfkB_CS"/>
</dbReference>
<dbReference type="PANTHER" id="PTHR10584">
    <property type="entry name" value="SUGAR KINASE"/>
    <property type="match status" value="1"/>
</dbReference>
<dbReference type="PROSITE" id="PS00584">
    <property type="entry name" value="PFKB_KINASES_2"/>
    <property type="match status" value="1"/>
</dbReference>
<dbReference type="PANTHER" id="PTHR10584:SF166">
    <property type="entry name" value="RIBOKINASE"/>
    <property type="match status" value="1"/>
</dbReference>
<dbReference type="GO" id="GO:0005829">
    <property type="term" value="C:cytosol"/>
    <property type="evidence" value="ECO:0007669"/>
    <property type="project" value="TreeGrafter"/>
</dbReference>
<keyword evidence="2 4" id="KW-0808">Transferase</keyword>
<keyword evidence="3 4" id="KW-0418">Kinase</keyword>
<dbReference type="InterPro" id="IPR029056">
    <property type="entry name" value="Ribokinase-like"/>
</dbReference>
<dbReference type="RefSeq" id="WP_197413771.1">
    <property type="nucleotide sequence ID" value="NZ_JAHAIW010000004.1"/>
</dbReference>
<evidence type="ECO:0000256" key="3">
    <source>
        <dbReference type="ARBA" id="ARBA00022777"/>
    </source>
</evidence>
<gene>
    <name evidence="6" type="ORF">HMPREF1862_00327</name>
</gene>
<dbReference type="PRINTS" id="PR00990">
    <property type="entry name" value="RIBOKINASE"/>
</dbReference>
<accession>A0AB34X226</accession>
<evidence type="ECO:0000259" key="5">
    <source>
        <dbReference type="Pfam" id="PF00294"/>
    </source>
</evidence>
<comment type="similarity">
    <text evidence="1 4">Belongs to the carbohydrate kinase PfkB family.</text>
</comment>
<evidence type="ECO:0000313" key="7">
    <source>
        <dbReference type="Proteomes" id="UP000070572"/>
    </source>
</evidence>
<dbReference type="Gene3D" id="3.40.1190.20">
    <property type="match status" value="1"/>
</dbReference>
<evidence type="ECO:0000313" key="6">
    <source>
        <dbReference type="EMBL" id="KXB81897.1"/>
    </source>
</evidence>
<dbReference type="GO" id="GO:0006796">
    <property type="term" value="P:phosphate-containing compound metabolic process"/>
    <property type="evidence" value="ECO:0007669"/>
    <property type="project" value="UniProtKB-ARBA"/>
</dbReference>
<dbReference type="GO" id="GO:0016301">
    <property type="term" value="F:kinase activity"/>
    <property type="evidence" value="ECO:0007669"/>
    <property type="project" value="UniProtKB-KW"/>
</dbReference>
<proteinExistence type="inferred from homology"/>
<dbReference type="Pfam" id="PF00294">
    <property type="entry name" value="PfkB"/>
    <property type="match status" value="1"/>
</dbReference>
<reference evidence="6 7" key="1">
    <citation type="submission" date="2016-01" db="EMBL/GenBank/DDBJ databases">
        <authorList>
            <person name="Mitreva M."/>
            <person name="Pepin K.H."/>
            <person name="Mihindukulasuriya K.A."/>
            <person name="Fulton R."/>
            <person name="Fronick C."/>
            <person name="O'Laughlin M."/>
            <person name="Miner T."/>
            <person name="Herter B."/>
            <person name="Rosa B.A."/>
            <person name="Cordes M."/>
            <person name="Tomlinson C."/>
            <person name="Wollam A."/>
            <person name="Palsikar V.B."/>
            <person name="Mardis E.R."/>
            <person name="Wilson R.K."/>
        </authorList>
    </citation>
    <scope>NUCLEOTIDE SEQUENCE [LARGE SCALE GENOMIC DNA]</scope>
    <source>
        <strain evidence="6 7">DNF00696</strain>
    </source>
</reference>
<sequence>MRDLSGFFQQYDTAKSDTFVLLSGPLFMDLTFTGLKSLPALGQEIWSDSLDYSTGGIANQAIACARLGMGVEICSFIGEDFVGKLCEHELQKAGIGLTYSQHTAQQNLTVALPYQKERALISHGSSSVPPLPSPASPPDFLAIGLSDVNTNLPLIQSWRNQGTKVIADIGWQDTKNPELSAIVGEVDIFVPNATEACLLSGCSTPVLAAEKLASWGTNIVVTQGEQGAYAHLHNGHTFNVEAPQVVVKDTTGAGDTFTAGLICALSANLDLPQAVMLATYAASLQTSKIGSSLATPTFQELKDFYQTRNK</sequence>
<dbReference type="SUPFAM" id="SSF53613">
    <property type="entry name" value="Ribokinase-like"/>
    <property type="match status" value="1"/>
</dbReference>
<dbReference type="InterPro" id="IPR011611">
    <property type="entry name" value="PfkB_dom"/>
</dbReference>
<evidence type="ECO:0000256" key="2">
    <source>
        <dbReference type="ARBA" id="ARBA00022679"/>
    </source>
</evidence>
<dbReference type="AlphaFoldDB" id="A0AB34X226"/>
<dbReference type="Proteomes" id="UP000070572">
    <property type="component" value="Unassembled WGS sequence"/>
</dbReference>
<dbReference type="InterPro" id="IPR002139">
    <property type="entry name" value="Ribo/fructo_kinase"/>
</dbReference>
<organism evidence="6 7">
    <name type="scientific">Varibaculum cambriense</name>
    <dbReference type="NCBI Taxonomy" id="184870"/>
    <lineage>
        <taxon>Bacteria</taxon>
        <taxon>Bacillati</taxon>
        <taxon>Actinomycetota</taxon>
        <taxon>Actinomycetes</taxon>
        <taxon>Actinomycetales</taxon>
        <taxon>Actinomycetaceae</taxon>
        <taxon>Varibaculum</taxon>
    </lineage>
</organism>
<dbReference type="EMBL" id="LSDN01000005">
    <property type="protein sequence ID" value="KXB81897.1"/>
    <property type="molecule type" value="Genomic_DNA"/>
</dbReference>
<evidence type="ECO:0000256" key="1">
    <source>
        <dbReference type="ARBA" id="ARBA00010688"/>
    </source>
</evidence>